<evidence type="ECO:0000313" key="1">
    <source>
        <dbReference type="EMBL" id="RZO75470.1"/>
    </source>
</evidence>
<dbReference type="AlphaFoldDB" id="A0A520RZ01"/>
<gene>
    <name evidence="1" type="ORF">EVA69_04200</name>
</gene>
<reference evidence="1 2" key="1">
    <citation type="submission" date="2019-02" db="EMBL/GenBank/DDBJ databases">
        <title>Prokaryotic population dynamics and viral predation in marine succession experiment using metagenomics: the confinement effect.</title>
        <authorList>
            <person name="Haro-Moreno J.M."/>
            <person name="Rodriguez-Valera F."/>
            <person name="Lopez-Perez M."/>
        </authorList>
    </citation>
    <scope>NUCLEOTIDE SEQUENCE [LARGE SCALE GENOMIC DNA]</scope>
    <source>
        <strain evidence="1">MED-G158</strain>
    </source>
</reference>
<comment type="caution">
    <text evidence="1">The sequence shown here is derived from an EMBL/GenBank/DDBJ whole genome shotgun (WGS) entry which is preliminary data.</text>
</comment>
<organism evidence="1 2">
    <name type="scientific">OM182 bacterium</name>
    <dbReference type="NCBI Taxonomy" id="2510334"/>
    <lineage>
        <taxon>Bacteria</taxon>
        <taxon>Pseudomonadati</taxon>
        <taxon>Pseudomonadota</taxon>
        <taxon>Gammaproteobacteria</taxon>
        <taxon>OMG group</taxon>
        <taxon>OM182 clade</taxon>
    </lineage>
</organism>
<accession>A0A520RZ01</accession>
<sequence>MARSDSEQSADAVFTINQTRVQISKRREPKILPITKLGSGSSNLILYGAASRSSDLNTPGSSFSSTDSIDVRANLFIPSEHQSLTGITYVVISVEGTGLFYRDAAGAYQTWNGDIASLQGNINPRALDFSKELVAFSEFVPANFGVSSANITVFFAYAIPGTDVFVYSSNGIAFTIQ</sequence>
<dbReference type="Proteomes" id="UP000320404">
    <property type="component" value="Unassembled WGS sequence"/>
</dbReference>
<evidence type="ECO:0000313" key="2">
    <source>
        <dbReference type="Proteomes" id="UP000320404"/>
    </source>
</evidence>
<protein>
    <submittedName>
        <fullName evidence="1">Uncharacterized protein</fullName>
    </submittedName>
</protein>
<name>A0A520RZ01_9GAMM</name>
<proteinExistence type="predicted"/>
<dbReference type="EMBL" id="SHAH01000055">
    <property type="protein sequence ID" value="RZO75470.1"/>
    <property type="molecule type" value="Genomic_DNA"/>
</dbReference>